<gene>
    <name evidence="1" type="ORF">GUJ93_ZPchr0013g36890</name>
</gene>
<dbReference type="AlphaFoldDB" id="A0A8J5X1J4"/>
<reference evidence="1" key="1">
    <citation type="journal article" date="2021" name="bioRxiv">
        <title>Whole Genome Assembly and Annotation of Northern Wild Rice, Zizania palustris L., Supports a Whole Genome Duplication in the Zizania Genus.</title>
        <authorList>
            <person name="Haas M."/>
            <person name="Kono T."/>
            <person name="Macchietto M."/>
            <person name="Millas R."/>
            <person name="McGilp L."/>
            <person name="Shao M."/>
            <person name="Duquette J."/>
            <person name="Hirsch C.N."/>
            <person name="Kimball J."/>
        </authorList>
    </citation>
    <scope>NUCLEOTIDE SEQUENCE</scope>
    <source>
        <tissue evidence="1">Fresh leaf tissue</tissue>
    </source>
</reference>
<evidence type="ECO:0000313" key="2">
    <source>
        <dbReference type="Proteomes" id="UP000729402"/>
    </source>
</evidence>
<keyword evidence="2" id="KW-1185">Reference proteome</keyword>
<accession>A0A8J5X1J4</accession>
<reference evidence="1" key="2">
    <citation type="submission" date="2021-02" db="EMBL/GenBank/DDBJ databases">
        <authorList>
            <person name="Kimball J.A."/>
            <person name="Haas M.W."/>
            <person name="Macchietto M."/>
            <person name="Kono T."/>
            <person name="Duquette J."/>
            <person name="Shao M."/>
        </authorList>
    </citation>
    <scope>NUCLEOTIDE SEQUENCE</scope>
    <source>
        <tissue evidence="1">Fresh leaf tissue</tissue>
    </source>
</reference>
<organism evidence="1 2">
    <name type="scientific">Zizania palustris</name>
    <name type="common">Northern wild rice</name>
    <dbReference type="NCBI Taxonomy" id="103762"/>
    <lineage>
        <taxon>Eukaryota</taxon>
        <taxon>Viridiplantae</taxon>
        <taxon>Streptophyta</taxon>
        <taxon>Embryophyta</taxon>
        <taxon>Tracheophyta</taxon>
        <taxon>Spermatophyta</taxon>
        <taxon>Magnoliopsida</taxon>
        <taxon>Liliopsida</taxon>
        <taxon>Poales</taxon>
        <taxon>Poaceae</taxon>
        <taxon>BOP clade</taxon>
        <taxon>Oryzoideae</taxon>
        <taxon>Oryzeae</taxon>
        <taxon>Zizaniinae</taxon>
        <taxon>Zizania</taxon>
    </lineage>
</organism>
<evidence type="ECO:0000313" key="1">
    <source>
        <dbReference type="EMBL" id="KAG8099690.1"/>
    </source>
</evidence>
<dbReference type="Proteomes" id="UP000729402">
    <property type="component" value="Unassembled WGS sequence"/>
</dbReference>
<dbReference type="EMBL" id="JAAALK010000079">
    <property type="protein sequence ID" value="KAG8099690.1"/>
    <property type="molecule type" value="Genomic_DNA"/>
</dbReference>
<proteinExistence type="predicted"/>
<protein>
    <submittedName>
        <fullName evidence="1">Uncharacterized protein</fullName>
    </submittedName>
</protein>
<comment type="caution">
    <text evidence="1">The sequence shown here is derived from an EMBL/GenBank/DDBJ whole genome shotgun (WGS) entry which is preliminary data.</text>
</comment>
<name>A0A8J5X1J4_ZIZPA</name>
<sequence length="73" mass="7601">MMRGESLARSPLEGRCSYRWLRRWHVGATASAALRGGGGFGDVGQSTPMPSGRRQWAAAGGDVRVGVLAASGV</sequence>